<dbReference type="PANTHER" id="PTHR47992">
    <property type="entry name" value="PROTEIN PHOSPHATASE"/>
    <property type="match status" value="1"/>
</dbReference>
<dbReference type="PROSITE" id="PS51746">
    <property type="entry name" value="PPM_2"/>
    <property type="match status" value="1"/>
</dbReference>
<accession>A0A366LU41</accession>
<dbReference type="AlphaFoldDB" id="A0A366LU41"/>
<dbReference type="Proteomes" id="UP000253303">
    <property type="component" value="Unassembled WGS sequence"/>
</dbReference>
<dbReference type="Gene3D" id="3.60.40.10">
    <property type="entry name" value="PPM-type phosphatase domain"/>
    <property type="match status" value="1"/>
</dbReference>
<organism evidence="2 3">
    <name type="scientific">Spongiactinospora rosea</name>
    <dbReference type="NCBI Taxonomy" id="2248750"/>
    <lineage>
        <taxon>Bacteria</taxon>
        <taxon>Bacillati</taxon>
        <taxon>Actinomycetota</taxon>
        <taxon>Actinomycetes</taxon>
        <taxon>Streptosporangiales</taxon>
        <taxon>Streptosporangiaceae</taxon>
        <taxon>Spongiactinospora</taxon>
    </lineage>
</organism>
<feature type="domain" description="PPM-type phosphatase" evidence="1">
    <location>
        <begin position="6"/>
        <end position="241"/>
    </location>
</feature>
<dbReference type="CDD" id="cd00143">
    <property type="entry name" value="PP2Cc"/>
    <property type="match status" value="1"/>
</dbReference>
<dbReference type="InterPro" id="IPR015655">
    <property type="entry name" value="PP2C"/>
</dbReference>
<comment type="caution">
    <text evidence="2">The sequence shown here is derived from an EMBL/GenBank/DDBJ whole genome shotgun (WGS) entry which is preliminary data.</text>
</comment>
<reference evidence="2 3" key="1">
    <citation type="submission" date="2018-06" db="EMBL/GenBank/DDBJ databases">
        <title>Sphaerisporangium craniellae sp. nov., isolated from a marine sponge in the South China Sea.</title>
        <authorList>
            <person name="Li L."/>
        </authorList>
    </citation>
    <scope>NUCLEOTIDE SEQUENCE [LARGE SCALE GENOMIC DNA]</scope>
    <source>
        <strain evidence="2 3">LHW63015</strain>
    </source>
</reference>
<keyword evidence="3" id="KW-1185">Reference proteome</keyword>
<dbReference type="EMBL" id="QMEY01000012">
    <property type="protein sequence ID" value="RBQ17277.1"/>
    <property type="molecule type" value="Genomic_DNA"/>
</dbReference>
<gene>
    <name evidence="2" type="ORF">DP939_25395</name>
</gene>
<dbReference type="InterPro" id="IPR001932">
    <property type="entry name" value="PPM-type_phosphatase-like_dom"/>
</dbReference>
<dbReference type="Pfam" id="PF13672">
    <property type="entry name" value="PP2C_2"/>
    <property type="match status" value="1"/>
</dbReference>
<dbReference type="SUPFAM" id="SSF81606">
    <property type="entry name" value="PP2C-like"/>
    <property type="match status" value="1"/>
</dbReference>
<proteinExistence type="predicted"/>
<dbReference type="RefSeq" id="WP_113983286.1">
    <property type="nucleotide sequence ID" value="NZ_QMEY01000012.1"/>
</dbReference>
<dbReference type="OrthoDB" id="9801841at2"/>
<protein>
    <submittedName>
        <fullName evidence="2">Serine/threonine-protein phosphatase</fullName>
    </submittedName>
</protein>
<dbReference type="InterPro" id="IPR036457">
    <property type="entry name" value="PPM-type-like_dom_sf"/>
</dbReference>
<dbReference type="GO" id="GO:0004722">
    <property type="term" value="F:protein serine/threonine phosphatase activity"/>
    <property type="evidence" value="ECO:0007669"/>
    <property type="project" value="InterPro"/>
</dbReference>
<name>A0A366LU41_9ACTN</name>
<sequence>MAHILRYAVASDVGRRREQNEDSAYASPRLLAVADGMGGYAHGEVASTVAIAAVAALDESLRAATAGVDLHGAMRSLVKDVNHTIYEMTENDPGLRGMGTTLTAMLWEGSSFALAHIGDSRAYLLRDGALYQITHDHTLVQTLVDDGRITPEQASVHPRRSMLLRVLEGTGDGDPDVRVREGEPGDRYLLCSDGLTSVLGPEALHEVLTGLDDLGDVVTRLIQLANEGGGPDNISCVAADFLEVADIAEDEEVPVPGVTVGAAAEHPA</sequence>
<dbReference type="SMART" id="SM00332">
    <property type="entry name" value="PP2Cc"/>
    <property type="match status" value="1"/>
</dbReference>
<evidence type="ECO:0000313" key="3">
    <source>
        <dbReference type="Proteomes" id="UP000253303"/>
    </source>
</evidence>
<evidence type="ECO:0000259" key="1">
    <source>
        <dbReference type="PROSITE" id="PS51746"/>
    </source>
</evidence>
<dbReference type="SMART" id="SM00331">
    <property type="entry name" value="PP2C_SIG"/>
    <property type="match status" value="1"/>
</dbReference>
<evidence type="ECO:0000313" key="2">
    <source>
        <dbReference type="EMBL" id="RBQ17277.1"/>
    </source>
</evidence>